<reference evidence="2" key="1">
    <citation type="journal article" date="2019" name="Genome Biol. Evol.">
        <title>Plastid Genomes and Proteins Illuminate the Evolution of Eustigmatophyte Algae and Their Bacterial Endosymbionts.</title>
        <authorList>
            <person name="Sevcikova T."/>
            <person name="Yurchenko T."/>
            <person name="Fawley K.P."/>
            <person name="Amaral R."/>
            <person name="Strnad H."/>
            <person name="Santos L.M."/>
            <person name="Fawley M.W."/>
            <person name="Elias M."/>
        </authorList>
    </citation>
    <scope>NUCLEOTIDE SEQUENCE</scope>
</reference>
<keyword evidence="2" id="KW-0934">Plastid</keyword>
<feature type="transmembrane region" description="Helical" evidence="1">
    <location>
        <begin position="85"/>
        <end position="107"/>
    </location>
</feature>
<dbReference type="EMBL" id="MK281458">
    <property type="protein sequence ID" value="QAA12169.1"/>
    <property type="molecule type" value="Genomic_DNA"/>
</dbReference>
<geneLocation type="plastid" evidence="2"/>
<dbReference type="AlphaFoldDB" id="A0A3R5U5L6"/>
<protein>
    <submittedName>
        <fullName evidence="2">Uncharacterized protein</fullName>
    </submittedName>
</protein>
<keyword evidence="1" id="KW-0472">Membrane</keyword>
<dbReference type="GeneID" id="38948435"/>
<organism evidence="2">
    <name type="scientific">Vischeria sp. ACOI 3415</name>
    <dbReference type="NCBI Taxonomy" id="2506143"/>
    <lineage>
        <taxon>Eukaryota</taxon>
        <taxon>Sar</taxon>
        <taxon>Stramenopiles</taxon>
        <taxon>Ochrophyta</taxon>
        <taxon>Eustigmatophyceae</taxon>
        <taxon>Eustigmatales</taxon>
        <taxon>Chlorobotryaceae</taxon>
        <taxon>Vischeria</taxon>
    </lineage>
</organism>
<dbReference type="RefSeq" id="YP_009551242.1">
    <property type="nucleotide sequence ID" value="NC_040300.1"/>
</dbReference>
<evidence type="ECO:0000313" key="2">
    <source>
        <dbReference type="EMBL" id="QAA12169.1"/>
    </source>
</evidence>
<name>A0A3R5U5L6_9STRA</name>
<keyword evidence="1" id="KW-1133">Transmembrane helix</keyword>
<gene>
    <name evidence="2" type="primary">ycf19</name>
</gene>
<feature type="transmembrane region" description="Helical" evidence="1">
    <location>
        <begin position="12"/>
        <end position="32"/>
    </location>
</feature>
<feature type="transmembrane region" description="Helical" evidence="1">
    <location>
        <begin position="44"/>
        <end position="70"/>
    </location>
</feature>
<evidence type="ECO:0000256" key="1">
    <source>
        <dbReference type="SAM" id="Phobius"/>
    </source>
</evidence>
<accession>A0A3R5U5L6</accession>
<proteinExistence type="predicted"/>
<keyword evidence="1" id="KW-0812">Transmembrane</keyword>
<sequence>MHTLSFLKNRLIRLYFFVLSSNYYLPYKYIVVKAFTSGRQKILYLLRFLFPLNHILARLVLAFASFLHIFTSLVRGSTFFVPARFWLLILHHFMFFYEALLTIRLIAEWYPSVNLHQGGIIEQIIFSLSEPYFKAFEEILPKGLSALFSFYLIEHISSIIEIFYRTLVLYGGGCKKKSWIENVDLIVMTISGENLITV</sequence>